<protein>
    <submittedName>
        <fullName evidence="2">Uncharacterized protein</fullName>
    </submittedName>
</protein>
<evidence type="ECO:0000313" key="3">
    <source>
        <dbReference type="Proteomes" id="UP000075683"/>
    </source>
</evidence>
<evidence type="ECO:0000313" key="2">
    <source>
        <dbReference type="EMBL" id="KYD17448.1"/>
    </source>
</evidence>
<proteinExistence type="predicted"/>
<feature type="compositionally biased region" description="Basic residues" evidence="1">
    <location>
        <begin position="33"/>
        <end position="49"/>
    </location>
</feature>
<dbReference type="EMBL" id="LQYT01000056">
    <property type="protein sequence ID" value="KYD17448.1"/>
    <property type="molecule type" value="Genomic_DNA"/>
</dbReference>
<sequence length="49" mass="5440">MSGIISESAIDDKYPPSEKTGRPGIGKKTAVPVRRKPIGFFRRKSRPAR</sequence>
<feature type="region of interest" description="Disordered" evidence="1">
    <location>
        <begin position="1"/>
        <end position="49"/>
    </location>
</feature>
<gene>
    <name evidence="2" type="ORF">B4135_2470</name>
</gene>
<evidence type="ECO:0000256" key="1">
    <source>
        <dbReference type="SAM" id="MobiDB-lite"/>
    </source>
</evidence>
<dbReference type="STRING" id="301148.B4135_2470"/>
<comment type="caution">
    <text evidence="2">The sequence shown here is derived from an EMBL/GenBank/DDBJ whole genome shotgun (WGS) entry which is preliminary data.</text>
</comment>
<reference evidence="2 3" key="1">
    <citation type="submission" date="2016-01" db="EMBL/GenBank/DDBJ databases">
        <title>Draft Genome Sequences of Seven Thermophilic Sporeformers Isolated from Foods.</title>
        <authorList>
            <person name="Berendsen E.M."/>
            <person name="Wells-Bennik M.H."/>
            <person name="Krawcyk A.O."/>
            <person name="De Jong A."/>
            <person name="Holsappel S."/>
            <person name="Eijlander R.T."/>
            <person name="Kuipers O.P."/>
        </authorList>
    </citation>
    <scope>NUCLEOTIDE SEQUENCE [LARGE SCALE GENOMIC DNA]</scope>
    <source>
        <strain evidence="2 3">B4135</strain>
    </source>
</reference>
<name>A0A150LYW2_9BACI</name>
<dbReference type="Proteomes" id="UP000075683">
    <property type="component" value="Unassembled WGS sequence"/>
</dbReference>
<feature type="compositionally biased region" description="Basic and acidic residues" evidence="1">
    <location>
        <begin position="10"/>
        <end position="21"/>
    </location>
</feature>
<accession>A0A150LYW2</accession>
<organism evidence="2 3">
    <name type="scientific">Caldibacillus debilis</name>
    <dbReference type="NCBI Taxonomy" id="301148"/>
    <lineage>
        <taxon>Bacteria</taxon>
        <taxon>Bacillati</taxon>
        <taxon>Bacillota</taxon>
        <taxon>Bacilli</taxon>
        <taxon>Bacillales</taxon>
        <taxon>Bacillaceae</taxon>
        <taxon>Caldibacillus</taxon>
    </lineage>
</organism>
<dbReference type="AlphaFoldDB" id="A0A150LYW2"/>